<dbReference type="GO" id="GO:0003677">
    <property type="term" value="F:DNA binding"/>
    <property type="evidence" value="ECO:0007669"/>
    <property type="project" value="InterPro"/>
</dbReference>
<keyword evidence="8" id="KW-1185">Reference proteome</keyword>
<evidence type="ECO:0000259" key="5">
    <source>
        <dbReference type="Pfam" id="PF04542"/>
    </source>
</evidence>
<dbReference type="Gene3D" id="1.10.10.10">
    <property type="entry name" value="Winged helix-like DNA-binding domain superfamily/Winged helix DNA-binding domain"/>
    <property type="match status" value="1"/>
</dbReference>
<proteinExistence type="inferred from homology"/>
<dbReference type="InterPro" id="IPR013324">
    <property type="entry name" value="RNA_pol_sigma_r3/r4-like"/>
</dbReference>
<dbReference type="Pfam" id="PF08281">
    <property type="entry name" value="Sigma70_r4_2"/>
    <property type="match status" value="1"/>
</dbReference>
<sequence length="183" mass="20702">MSSDGRAASPNAEQFIAELARHERSLGAYVHALINCSADAEDVLQQGKLVMWRSFDQFELGTNFQAWARKVLFHQILAYRKRTKRDSLVLSNELVAQAERAWEENADGLEDRTGALAECLAKLADDRREIIAMRYRRGLSVEEISEISGRTPAAVYKLLSRLRSQLAGCVERIVRRNPLAKEI</sequence>
<evidence type="ECO:0000256" key="1">
    <source>
        <dbReference type="ARBA" id="ARBA00010641"/>
    </source>
</evidence>
<dbReference type="AlphaFoldDB" id="A0A517QY98"/>
<gene>
    <name evidence="7" type="primary">sigR_1</name>
    <name evidence="7" type="ORF">Pan189_09720</name>
</gene>
<evidence type="ECO:0000313" key="7">
    <source>
        <dbReference type="EMBL" id="QDT36612.1"/>
    </source>
</evidence>
<dbReference type="PANTHER" id="PTHR43133">
    <property type="entry name" value="RNA POLYMERASE ECF-TYPE SIGMA FACTO"/>
    <property type="match status" value="1"/>
</dbReference>
<name>A0A517QY98_9PLAN</name>
<evidence type="ECO:0000313" key="8">
    <source>
        <dbReference type="Proteomes" id="UP000317318"/>
    </source>
</evidence>
<dbReference type="NCBIfam" id="TIGR02937">
    <property type="entry name" value="sigma70-ECF"/>
    <property type="match status" value="1"/>
</dbReference>
<dbReference type="InterPro" id="IPR014284">
    <property type="entry name" value="RNA_pol_sigma-70_dom"/>
</dbReference>
<dbReference type="Proteomes" id="UP000317318">
    <property type="component" value="Chromosome"/>
</dbReference>
<dbReference type="NCBIfam" id="TIGR02989">
    <property type="entry name" value="Sig-70_gvs1"/>
    <property type="match status" value="1"/>
</dbReference>
<dbReference type="OrthoDB" id="6383365at2"/>
<dbReference type="Gene3D" id="1.10.1740.10">
    <property type="match status" value="1"/>
</dbReference>
<reference evidence="7 8" key="1">
    <citation type="submission" date="2019-02" db="EMBL/GenBank/DDBJ databases">
        <title>Deep-cultivation of Planctomycetes and their phenomic and genomic characterization uncovers novel biology.</title>
        <authorList>
            <person name="Wiegand S."/>
            <person name="Jogler M."/>
            <person name="Boedeker C."/>
            <person name="Pinto D."/>
            <person name="Vollmers J."/>
            <person name="Rivas-Marin E."/>
            <person name="Kohn T."/>
            <person name="Peeters S.H."/>
            <person name="Heuer A."/>
            <person name="Rast P."/>
            <person name="Oberbeckmann S."/>
            <person name="Bunk B."/>
            <person name="Jeske O."/>
            <person name="Meyerdierks A."/>
            <person name="Storesund J.E."/>
            <person name="Kallscheuer N."/>
            <person name="Luecker S."/>
            <person name="Lage O.M."/>
            <person name="Pohl T."/>
            <person name="Merkel B.J."/>
            <person name="Hornburger P."/>
            <person name="Mueller R.-W."/>
            <person name="Bruemmer F."/>
            <person name="Labrenz M."/>
            <person name="Spormann A.M."/>
            <person name="Op den Camp H."/>
            <person name="Overmann J."/>
            <person name="Amann R."/>
            <person name="Jetten M.S.M."/>
            <person name="Mascher T."/>
            <person name="Medema M.H."/>
            <person name="Devos D.P."/>
            <person name="Kaster A.-K."/>
            <person name="Ovreas L."/>
            <person name="Rohde M."/>
            <person name="Galperin M.Y."/>
            <person name="Jogler C."/>
        </authorList>
    </citation>
    <scope>NUCLEOTIDE SEQUENCE [LARGE SCALE GENOMIC DNA]</scope>
    <source>
        <strain evidence="7 8">Pan189</strain>
    </source>
</reference>
<dbReference type="Pfam" id="PF04542">
    <property type="entry name" value="Sigma70_r2"/>
    <property type="match status" value="1"/>
</dbReference>
<dbReference type="InterPro" id="IPR039425">
    <property type="entry name" value="RNA_pol_sigma-70-like"/>
</dbReference>
<dbReference type="SUPFAM" id="SSF88946">
    <property type="entry name" value="Sigma2 domain of RNA polymerase sigma factors"/>
    <property type="match status" value="1"/>
</dbReference>
<dbReference type="KEGG" id="svp:Pan189_09720"/>
<comment type="similarity">
    <text evidence="1">Belongs to the sigma-70 factor family. ECF subfamily.</text>
</comment>
<keyword evidence="2" id="KW-0805">Transcription regulation</keyword>
<keyword evidence="4" id="KW-0804">Transcription</keyword>
<dbReference type="InterPro" id="IPR013249">
    <property type="entry name" value="RNA_pol_sigma70_r4_t2"/>
</dbReference>
<dbReference type="InterPro" id="IPR013325">
    <property type="entry name" value="RNA_pol_sigma_r2"/>
</dbReference>
<accession>A0A517QY98</accession>
<dbReference type="PANTHER" id="PTHR43133:SF51">
    <property type="entry name" value="RNA POLYMERASE SIGMA FACTOR"/>
    <property type="match status" value="1"/>
</dbReference>
<dbReference type="InterPro" id="IPR007627">
    <property type="entry name" value="RNA_pol_sigma70_r2"/>
</dbReference>
<keyword evidence="3" id="KW-0731">Sigma factor</keyword>
<evidence type="ECO:0000256" key="3">
    <source>
        <dbReference type="ARBA" id="ARBA00023082"/>
    </source>
</evidence>
<organism evidence="7 8">
    <name type="scientific">Stratiformator vulcanicus</name>
    <dbReference type="NCBI Taxonomy" id="2527980"/>
    <lineage>
        <taxon>Bacteria</taxon>
        <taxon>Pseudomonadati</taxon>
        <taxon>Planctomycetota</taxon>
        <taxon>Planctomycetia</taxon>
        <taxon>Planctomycetales</taxon>
        <taxon>Planctomycetaceae</taxon>
        <taxon>Stratiformator</taxon>
    </lineage>
</organism>
<dbReference type="SUPFAM" id="SSF88659">
    <property type="entry name" value="Sigma3 and sigma4 domains of RNA polymerase sigma factors"/>
    <property type="match status" value="1"/>
</dbReference>
<evidence type="ECO:0000256" key="2">
    <source>
        <dbReference type="ARBA" id="ARBA00023015"/>
    </source>
</evidence>
<dbReference type="InterPro" id="IPR014331">
    <property type="entry name" value="RNA_pol_sigma70_ECF_RHOBA"/>
</dbReference>
<evidence type="ECO:0000256" key="4">
    <source>
        <dbReference type="ARBA" id="ARBA00023163"/>
    </source>
</evidence>
<feature type="domain" description="RNA polymerase sigma factor 70 region 4 type 2" evidence="6">
    <location>
        <begin position="115"/>
        <end position="166"/>
    </location>
</feature>
<protein>
    <submittedName>
        <fullName evidence="7">ECF RNA polymerase sigma factor SigR</fullName>
    </submittedName>
</protein>
<dbReference type="InterPro" id="IPR036388">
    <property type="entry name" value="WH-like_DNA-bd_sf"/>
</dbReference>
<dbReference type="GO" id="GO:0016987">
    <property type="term" value="F:sigma factor activity"/>
    <property type="evidence" value="ECO:0007669"/>
    <property type="project" value="UniProtKB-KW"/>
</dbReference>
<dbReference type="GO" id="GO:0006352">
    <property type="term" value="P:DNA-templated transcription initiation"/>
    <property type="evidence" value="ECO:0007669"/>
    <property type="project" value="InterPro"/>
</dbReference>
<evidence type="ECO:0000259" key="6">
    <source>
        <dbReference type="Pfam" id="PF08281"/>
    </source>
</evidence>
<feature type="domain" description="RNA polymerase sigma-70 region 2" evidence="5">
    <location>
        <begin position="21"/>
        <end position="85"/>
    </location>
</feature>
<dbReference type="EMBL" id="CP036268">
    <property type="protein sequence ID" value="QDT36612.1"/>
    <property type="molecule type" value="Genomic_DNA"/>
</dbReference>